<protein>
    <submittedName>
        <fullName evidence="1">Uncharacterized protein</fullName>
    </submittedName>
</protein>
<proteinExistence type="predicted"/>
<dbReference type="AlphaFoldDB" id="A0A382ZZE6"/>
<sequence>MTNSKEALSVLHEQVVNMLIDGNPDGGSVRCALMEDWIISHNGIFISINGPADDPTPPRYPPWLTFTHSPEEHSFTIIAELEPHLYDF</sequence>
<name>A0A382ZZE6_9ZZZZ</name>
<evidence type="ECO:0000313" key="1">
    <source>
        <dbReference type="EMBL" id="SVE00862.1"/>
    </source>
</evidence>
<reference evidence="1" key="1">
    <citation type="submission" date="2018-05" db="EMBL/GenBank/DDBJ databases">
        <authorList>
            <person name="Lanie J.A."/>
            <person name="Ng W.-L."/>
            <person name="Kazmierczak K.M."/>
            <person name="Andrzejewski T.M."/>
            <person name="Davidsen T.M."/>
            <person name="Wayne K.J."/>
            <person name="Tettelin H."/>
            <person name="Glass J.I."/>
            <person name="Rusch D."/>
            <person name="Podicherti R."/>
            <person name="Tsui H.-C.T."/>
            <person name="Winkler M.E."/>
        </authorList>
    </citation>
    <scope>NUCLEOTIDE SEQUENCE</scope>
</reference>
<organism evidence="1">
    <name type="scientific">marine metagenome</name>
    <dbReference type="NCBI Taxonomy" id="408172"/>
    <lineage>
        <taxon>unclassified sequences</taxon>
        <taxon>metagenomes</taxon>
        <taxon>ecological metagenomes</taxon>
    </lineage>
</organism>
<gene>
    <name evidence="1" type="ORF">METZ01_LOCUS453716</name>
</gene>
<feature type="non-terminal residue" evidence="1">
    <location>
        <position position="88"/>
    </location>
</feature>
<dbReference type="EMBL" id="UINC01187903">
    <property type="protein sequence ID" value="SVE00862.1"/>
    <property type="molecule type" value="Genomic_DNA"/>
</dbReference>
<accession>A0A382ZZE6</accession>